<feature type="domain" description="ABC transmembrane type-1" evidence="14">
    <location>
        <begin position="628"/>
        <end position="887"/>
    </location>
</feature>
<dbReference type="GO" id="GO:0005524">
    <property type="term" value="F:ATP binding"/>
    <property type="evidence" value="ECO:0007669"/>
    <property type="project" value="UniProtKB-KW"/>
</dbReference>
<comment type="subcellular location">
    <subcellularLocation>
        <location evidence="1">Membrane</location>
        <topology evidence="1">Multi-pass membrane protein</topology>
    </subcellularLocation>
</comment>
<name>A0A8E0VHG9_9TREM</name>
<dbReference type="FunFam" id="3.40.50.300:FF:000205">
    <property type="entry name" value="ABC transporter B family member 4"/>
    <property type="match status" value="1"/>
</dbReference>
<dbReference type="PROSITE" id="PS50893">
    <property type="entry name" value="ABC_TRANSPORTER_2"/>
    <property type="match status" value="2"/>
</dbReference>
<dbReference type="PROSITE" id="PS00211">
    <property type="entry name" value="ABC_TRANSPORTER_1"/>
    <property type="match status" value="2"/>
</dbReference>
<feature type="transmembrane region" description="Helical" evidence="12">
    <location>
        <begin position="132"/>
        <end position="148"/>
    </location>
</feature>
<evidence type="ECO:0000256" key="9">
    <source>
        <dbReference type="ARBA" id="ARBA00022989"/>
    </source>
</evidence>
<dbReference type="InterPro" id="IPR027417">
    <property type="entry name" value="P-loop_NTPase"/>
</dbReference>
<dbReference type="GO" id="GO:0015421">
    <property type="term" value="F:ABC-type oligopeptide transporter activity"/>
    <property type="evidence" value="ECO:0007669"/>
    <property type="project" value="TreeGrafter"/>
</dbReference>
<gene>
    <name evidence="15" type="ORF">FBUS_07492</name>
</gene>
<dbReference type="GO" id="GO:0090374">
    <property type="term" value="P:oligopeptide export from mitochondrion"/>
    <property type="evidence" value="ECO:0007669"/>
    <property type="project" value="TreeGrafter"/>
</dbReference>
<dbReference type="InterPro" id="IPR003439">
    <property type="entry name" value="ABC_transporter-like_ATP-bd"/>
</dbReference>
<feature type="transmembrane region" description="Helical" evidence="12">
    <location>
        <begin position="624"/>
        <end position="646"/>
    </location>
</feature>
<proteinExistence type="inferred from homology"/>
<dbReference type="InterPro" id="IPR036640">
    <property type="entry name" value="ABC1_TM_sf"/>
</dbReference>
<dbReference type="SUPFAM" id="SSF52540">
    <property type="entry name" value="P-loop containing nucleoside triphosphate hydrolases"/>
    <property type="match status" value="2"/>
</dbReference>
<dbReference type="Pfam" id="PF00664">
    <property type="entry name" value="ABC_membrane"/>
    <property type="match status" value="2"/>
</dbReference>
<dbReference type="InterPro" id="IPR011527">
    <property type="entry name" value="ABC1_TM_dom"/>
</dbReference>
<organism evidence="15 16">
    <name type="scientific">Fasciolopsis buskii</name>
    <dbReference type="NCBI Taxonomy" id="27845"/>
    <lineage>
        <taxon>Eukaryota</taxon>
        <taxon>Metazoa</taxon>
        <taxon>Spiralia</taxon>
        <taxon>Lophotrochozoa</taxon>
        <taxon>Platyhelminthes</taxon>
        <taxon>Trematoda</taxon>
        <taxon>Digenea</taxon>
        <taxon>Plagiorchiida</taxon>
        <taxon>Echinostomata</taxon>
        <taxon>Echinostomatoidea</taxon>
        <taxon>Fasciolidae</taxon>
        <taxon>Fasciolopsis</taxon>
    </lineage>
</organism>
<feature type="transmembrane region" description="Helical" evidence="12">
    <location>
        <begin position="12"/>
        <end position="33"/>
    </location>
</feature>
<sequence>FRYADGKDIACVVFGIILFAGVGLSAPLNTYFFRDQINKFLSPGFTEKDAEPVIIQFCCLGAAVFVAAFTASVLLDFSSKRQLHRIRLAYFKAVLRQDIPWFDQRSTGELISNVSDCIDTIELGIGRKVGEFFQNISGFIAGIIIAFYVGWKLTLVACCTLPIVATVFVVFAFVMKHFTKKEIMAYAKAGSISGEVLTAIRTVVAFGGEKKELDRYTQEISKAEKVGIQKSMAVGGVTGCIGLSIFSAAALIFWYGFKLIDDEGYDAGAVVLIPPIDKDADGVILQNFQGNIRFENVSFVYPTRPEVAILENFNLTLKSGQTVALVGPSGSGKSTIVHMLQRYYDPAQGNIYIEGTNICDLNLKAYRAEIGCVQQEPVLFEGTISDNIRMGKLDATQQEIEEAAIEANAHDFISRLPEGYDTVVAERGGGMSGGQKQRIAIARALIRKPKLLLLDEATSALDTRSERVVQEALERASQGRTVVVVAHRLTTVRNADLIMVLERGRIRESGTHDELVALDGLYAAMLKNQKKSEIEEEDQEDGEYDEFSKTAVYRKKKSILKDDDATGPDNVWCLGDEDILSETVASDLTVSQRFSIISQGMKDRCSKLRNSTVFRVMRLNRPEVGFIVGGCIACIIAGAATPSFAVLYSEVYNIFASTGSDKQNKINLVCGMMALVGLIRFASMFLQGYFFGVSGERLTRRVRSQYFEAMLRQEIGWFDQPENQPGALTAKLASEASKLRLVSGSQIGNILEAVVSVIASWVIAFVYSWQLTLLFLVFYPLIVLTGVAQMQQMKGGKKGSENTKTMRIAQEAIANSRTVTTLCLEDYFYEKISATLNDSFKKLIKASLLNALMFAVTQSVVTFAFAAIFALGAHLVVKKTVEAPAVFRQVPLILITYPQLRIVLRLLTSTMFITNLTSFVELKPVFAVMNMSGQSLGRVASVAPDMKNAKNSCHVIFTTIDRIPRIQTNEGLIPKTEFTGKVIFKNVYFRYPTRPEVRILKNFSHTVESNQTVALVGQSGCGKSTLLQLVQRFYDPSNHGKDSGVYFDQWNLRDLAPSWIRRQIGIVSQEPNLLDITLRENIAYGDNAREVSMDEIMEAARQANAHDFISALPDGYETMAGQSGSRLSGGQKQRIAIARALVRKPKLLLLDEATSALDNESERIVQEALDAATGSRTSLVVAHRLTTVEKSDLIVVLEGGRKIEYGPPAALMESKGAFYALHNADRSG</sequence>
<dbReference type="CDD" id="cd18578">
    <property type="entry name" value="ABC_6TM_Pgp_ABCB1_D2_like"/>
    <property type="match status" value="1"/>
</dbReference>
<evidence type="ECO:0000259" key="14">
    <source>
        <dbReference type="PROSITE" id="PS50929"/>
    </source>
</evidence>
<keyword evidence="6" id="KW-0547">Nucleotide-binding</keyword>
<dbReference type="FunFam" id="3.40.50.300:FF:000479">
    <property type="entry name" value="Multidrug resistance protein 1A"/>
    <property type="match status" value="1"/>
</dbReference>
<feature type="transmembrane region" description="Helical" evidence="12">
    <location>
        <begin position="53"/>
        <end position="77"/>
    </location>
</feature>
<dbReference type="CDD" id="cd18577">
    <property type="entry name" value="ABC_6TM_Pgp_ABCB1_D1_like"/>
    <property type="match status" value="1"/>
</dbReference>
<feature type="transmembrane region" description="Helical" evidence="12">
    <location>
        <begin position="851"/>
        <end position="877"/>
    </location>
</feature>
<keyword evidence="10 12" id="KW-0472">Membrane</keyword>
<dbReference type="Pfam" id="PF00005">
    <property type="entry name" value="ABC_tran"/>
    <property type="match status" value="2"/>
</dbReference>
<evidence type="ECO:0000256" key="7">
    <source>
        <dbReference type="ARBA" id="ARBA00022840"/>
    </source>
</evidence>
<dbReference type="GO" id="GO:0005743">
    <property type="term" value="C:mitochondrial inner membrane"/>
    <property type="evidence" value="ECO:0007669"/>
    <property type="project" value="TreeGrafter"/>
</dbReference>
<accession>A0A8E0VHG9</accession>
<dbReference type="InterPro" id="IPR017871">
    <property type="entry name" value="ABC_transporter-like_CS"/>
</dbReference>
<keyword evidence="7" id="KW-0067">ATP-binding</keyword>
<evidence type="ECO:0000313" key="15">
    <source>
        <dbReference type="EMBL" id="KAA0188524.1"/>
    </source>
</evidence>
<feature type="transmembrane region" description="Helical" evidence="12">
    <location>
        <begin position="154"/>
        <end position="174"/>
    </location>
</feature>
<keyword evidence="3" id="KW-0813">Transport</keyword>
<reference evidence="15" key="1">
    <citation type="submission" date="2019-05" db="EMBL/GenBank/DDBJ databases">
        <title>Annotation for the trematode Fasciolopsis buski.</title>
        <authorList>
            <person name="Choi Y.-J."/>
        </authorList>
    </citation>
    <scope>NUCLEOTIDE SEQUENCE</scope>
    <source>
        <strain evidence="15">HT</strain>
        <tissue evidence="15">Whole worm</tissue>
    </source>
</reference>
<evidence type="ECO:0000256" key="1">
    <source>
        <dbReference type="ARBA" id="ARBA00004141"/>
    </source>
</evidence>
<keyword evidence="9 12" id="KW-1133">Transmembrane helix</keyword>
<keyword evidence="11" id="KW-0325">Glycoprotein</keyword>
<evidence type="ECO:0000256" key="11">
    <source>
        <dbReference type="ARBA" id="ARBA00023180"/>
    </source>
</evidence>
<comment type="similarity">
    <text evidence="2">Belongs to the ABC transporter superfamily. ABCB family. Multidrug resistance exporter (TC 3.A.1.201) subfamily.</text>
</comment>
<dbReference type="PROSITE" id="PS50929">
    <property type="entry name" value="ABC_TM1F"/>
    <property type="match status" value="2"/>
</dbReference>
<dbReference type="PANTHER" id="PTHR43394">
    <property type="entry name" value="ATP-DEPENDENT PERMEASE MDL1, MITOCHONDRIAL"/>
    <property type="match status" value="1"/>
</dbReference>
<comment type="caution">
    <text evidence="15">The sequence shown here is derived from an EMBL/GenBank/DDBJ whole genome shotgun (WGS) entry which is preliminary data.</text>
</comment>
<evidence type="ECO:0000256" key="3">
    <source>
        <dbReference type="ARBA" id="ARBA00022448"/>
    </source>
</evidence>
<dbReference type="InterPro" id="IPR003593">
    <property type="entry name" value="AAA+_ATPase"/>
</dbReference>
<dbReference type="InterPro" id="IPR039421">
    <property type="entry name" value="Type_1_exporter"/>
</dbReference>
<feature type="transmembrane region" description="Helical" evidence="12">
    <location>
        <begin position="773"/>
        <end position="790"/>
    </location>
</feature>
<dbReference type="PANTHER" id="PTHR43394:SF11">
    <property type="entry name" value="ATP-BINDING CASSETTE TRANSPORTER"/>
    <property type="match status" value="1"/>
</dbReference>
<evidence type="ECO:0000256" key="12">
    <source>
        <dbReference type="SAM" id="Phobius"/>
    </source>
</evidence>
<evidence type="ECO:0000256" key="4">
    <source>
        <dbReference type="ARBA" id="ARBA00022692"/>
    </source>
</evidence>
<evidence type="ECO:0000256" key="8">
    <source>
        <dbReference type="ARBA" id="ARBA00022967"/>
    </source>
</evidence>
<evidence type="ECO:0000256" key="5">
    <source>
        <dbReference type="ARBA" id="ARBA00022737"/>
    </source>
</evidence>
<protein>
    <submittedName>
        <fullName evidence="15">Multidrug resistance protein 1</fullName>
    </submittedName>
</protein>
<keyword evidence="16" id="KW-1185">Reference proteome</keyword>
<feature type="non-terminal residue" evidence="15">
    <location>
        <position position="1"/>
    </location>
</feature>
<dbReference type="SUPFAM" id="SSF90123">
    <property type="entry name" value="ABC transporter transmembrane region"/>
    <property type="match status" value="2"/>
</dbReference>
<feature type="domain" description="ABC transmembrane type-1" evidence="14">
    <location>
        <begin position="13"/>
        <end position="273"/>
    </location>
</feature>
<dbReference type="EMBL" id="LUCM01008368">
    <property type="protein sequence ID" value="KAA0188524.1"/>
    <property type="molecule type" value="Genomic_DNA"/>
</dbReference>
<evidence type="ECO:0000313" key="16">
    <source>
        <dbReference type="Proteomes" id="UP000728185"/>
    </source>
</evidence>
<feature type="domain" description="ABC transporter" evidence="13">
    <location>
        <begin position="292"/>
        <end position="528"/>
    </location>
</feature>
<dbReference type="Gene3D" id="1.20.1560.10">
    <property type="entry name" value="ABC transporter type 1, transmembrane domain"/>
    <property type="match status" value="2"/>
</dbReference>
<dbReference type="SMART" id="SM00382">
    <property type="entry name" value="AAA"/>
    <property type="match status" value="2"/>
</dbReference>
<keyword evidence="8" id="KW-1278">Translocase</keyword>
<dbReference type="Gene3D" id="3.40.50.300">
    <property type="entry name" value="P-loop containing nucleotide triphosphate hydrolases"/>
    <property type="match status" value="2"/>
</dbReference>
<evidence type="ECO:0000256" key="10">
    <source>
        <dbReference type="ARBA" id="ARBA00023136"/>
    </source>
</evidence>
<dbReference type="CDD" id="cd03249">
    <property type="entry name" value="ABC_MTABC3_MDL1_MDL2"/>
    <property type="match status" value="2"/>
</dbReference>
<evidence type="ECO:0000259" key="13">
    <source>
        <dbReference type="PROSITE" id="PS50893"/>
    </source>
</evidence>
<dbReference type="GO" id="GO:0016887">
    <property type="term" value="F:ATP hydrolysis activity"/>
    <property type="evidence" value="ECO:0007669"/>
    <property type="project" value="InterPro"/>
</dbReference>
<evidence type="ECO:0000256" key="2">
    <source>
        <dbReference type="ARBA" id="ARBA00007577"/>
    </source>
</evidence>
<keyword evidence="4 12" id="KW-0812">Transmembrane</keyword>
<feature type="domain" description="ABC transporter" evidence="13">
    <location>
        <begin position="982"/>
        <end position="1224"/>
    </location>
</feature>
<feature type="transmembrane region" description="Helical" evidence="12">
    <location>
        <begin position="666"/>
        <end position="691"/>
    </location>
</feature>
<evidence type="ECO:0000256" key="6">
    <source>
        <dbReference type="ARBA" id="ARBA00022741"/>
    </source>
</evidence>
<dbReference type="OrthoDB" id="6500128at2759"/>
<keyword evidence="5" id="KW-0677">Repeat</keyword>
<dbReference type="AlphaFoldDB" id="A0A8E0VHG9"/>
<dbReference type="Proteomes" id="UP000728185">
    <property type="component" value="Unassembled WGS sequence"/>
</dbReference>